<dbReference type="EC" id="2.7.1.17" evidence="6"/>
<dbReference type="EMBL" id="MCFC01000017">
    <property type="protein sequence ID" value="ORY30996.1"/>
    <property type="molecule type" value="Genomic_DNA"/>
</dbReference>
<evidence type="ECO:0000313" key="9">
    <source>
        <dbReference type="Proteomes" id="UP000193986"/>
    </source>
</evidence>
<evidence type="ECO:0000313" key="8">
    <source>
        <dbReference type="EMBL" id="ORY30996.1"/>
    </source>
</evidence>
<dbReference type="InterPro" id="IPR018485">
    <property type="entry name" value="FGGY_C"/>
</dbReference>
<evidence type="ECO:0000256" key="3">
    <source>
        <dbReference type="ARBA" id="ARBA00022679"/>
    </source>
</evidence>
<sequence length="617" mass="67325">MTRTLGALFLGLDCSTQSLKASLLSADLDILREVAVNFDKDLPQYGTKGGVLYGTPGEVFSPVMLPVEAMDVLFERMQAAGWPLGQVKGVAAAGQQHASVYWSTESSKILSSVDPSRPLHEQLQGAFSRETIPNWQDSATTAECRAIEAAVGGPEALAEITGSKAYERFTGAQIMRFKRLEPQAYAATDRIGLVSSAITTLLCLDGEVKGIDESDVCGMNLWTMNNPARGWHAGILAAIAGKDGAEELARKLGTVERDGGRVVGKIGQWFVKRYGFNPECCVFPGTGDNPATFLSLTLRPSEGLVSLGTSDVVLVSTSSYNPHQEYHAFFHPAQDAESSQAGLRYFNMLVYKNGSLAREHVRDRYFDKSWERFNAAVQALRPKAPFDLPMRAAFWWLLPDIIPDGAHGVFKYISKPSKEYSLPSFEASAAKSVSDFPDVRAEALAILESQLLNYRSRSSTILGDSSTPFLPSSPGVPSSIPRLTRVYATGGASANRTILSLMSDVLSAPVCKNVEYAPETGWVDADWNACSVGVAYKARWGWERHVAGRNIGFDELVTECRQTRAARRGEVKTGTDIQEEGIKVVATPGPGSGAYERRVEWWRAMEERALRESKLAK</sequence>
<evidence type="ECO:0000256" key="4">
    <source>
        <dbReference type="ARBA" id="ARBA00022777"/>
    </source>
</evidence>
<dbReference type="FunCoup" id="A0A1Y2B8H2">
    <property type="interactions" value="312"/>
</dbReference>
<dbReference type="FunFam" id="3.30.420.40:FF:000275">
    <property type="entry name" value="Putative xylulokinase"/>
    <property type="match status" value="1"/>
</dbReference>
<dbReference type="Pfam" id="PF02782">
    <property type="entry name" value="FGGY_C"/>
    <property type="match status" value="1"/>
</dbReference>
<dbReference type="GO" id="GO:0005997">
    <property type="term" value="P:xylulose metabolic process"/>
    <property type="evidence" value="ECO:0007669"/>
    <property type="project" value="TreeGrafter"/>
</dbReference>
<dbReference type="Proteomes" id="UP000193986">
    <property type="component" value="Unassembled WGS sequence"/>
</dbReference>
<dbReference type="CDD" id="cd07776">
    <property type="entry name" value="ASKHA_NBD_FGGY_SpXK-like"/>
    <property type="match status" value="1"/>
</dbReference>
<comment type="similarity">
    <text evidence="1 6">Belongs to the FGGY kinase family.</text>
</comment>
<dbReference type="InParanoid" id="A0A1Y2B8H2"/>
<evidence type="ECO:0000259" key="7">
    <source>
        <dbReference type="Pfam" id="PF02782"/>
    </source>
</evidence>
<dbReference type="STRING" id="71784.A0A1Y2B8H2"/>
<comment type="catalytic activity">
    <reaction evidence="5 6">
        <text>D-xylulose + ATP = D-xylulose 5-phosphate + ADP + H(+)</text>
        <dbReference type="Rhea" id="RHEA:10964"/>
        <dbReference type="ChEBI" id="CHEBI:15378"/>
        <dbReference type="ChEBI" id="CHEBI:17140"/>
        <dbReference type="ChEBI" id="CHEBI:30616"/>
        <dbReference type="ChEBI" id="CHEBI:57737"/>
        <dbReference type="ChEBI" id="CHEBI:456216"/>
        <dbReference type="EC" id="2.7.1.17"/>
    </reaction>
</comment>
<name>A0A1Y2B8H2_9TREE</name>
<dbReference type="GO" id="GO:0005829">
    <property type="term" value="C:cytosol"/>
    <property type="evidence" value="ECO:0007669"/>
    <property type="project" value="TreeGrafter"/>
</dbReference>
<dbReference type="SUPFAM" id="SSF53067">
    <property type="entry name" value="Actin-like ATPase domain"/>
    <property type="match status" value="2"/>
</dbReference>
<keyword evidence="9" id="KW-1185">Reference proteome</keyword>
<keyword evidence="6" id="KW-0547">Nucleotide-binding</keyword>
<organism evidence="8 9">
    <name type="scientific">Naematelia encephala</name>
    <dbReference type="NCBI Taxonomy" id="71784"/>
    <lineage>
        <taxon>Eukaryota</taxon>
        <taxon>Fungi</taxon>
        <taxon>Dikarya</taxon>
        <taxon>Basidiomycota</taxon>
        <taxon>Agaricomycotina</taxon>
        <taxon>Tremellomycetes</taxon>
        <taxon>Tremellales</taxon>
        <taxon>Naemateliaceae</taxon>
        <taxon>Naematelia</taxon>
    </lineage>
</organism>
<proteinExistence type="inferred from homology"/>
<accession>A0A1Y2B8H2</accession>
<dbReference type="PANTHER" id="PTHR10196:SF57">
    <property type="entry name" value="XYLULOSE KINASE"/>
    <property type="match status" value="1"/>
</dbReference>
<keyword evidence="3 6" id="KW-0808">Transferase</keyword>
<keyword evidence="2 6" id="KW-0859">Xylose metabolism</keyword>
<evidence type="ECO:0000256" key="6">
    <source>
        <dbReference type="RuleBase" id="RU367058"/>
    </source>
</evidence>
<comment type="caution">
    <text evidence="8">The sequence shown here is derived from an EMBL/GenBank/DDBJ whole genome shotgun (WGS) entry which is preliminary data.</text>
</comment>
<dbReference type="GO" id="GO:0004856">
    <property type="term" value="F:D-xylulokinase activity"/>
    <property type="evidence" value="ECO:0007669"/>
    <property type="project" value="UniProtKB-UniRule"/>
</dbReference>
<protein>
    <recommendedName>
        <fullName evidence="6">Xylulose kinase</fullName>
        <ecNumber evidence="6">2.7.1.17</ecNumber>
    </recommendedName>
</protein>
<keyword evidence="4 6" id="KW-0418">Kinase</keyword>
<dbReference type="GO" id="GO:0005524">
    <property type="term" value="F:ATP binding"/>
    <property type="evidence" value="ECO:0007669"/>
    <property type="project" value="UniProtKB-UniRule"/>
</dbReference>
<evidence type="ECO:0000256" key="2">
    <source>
        <dbReference type="ARBA" id="ARBA00022629"/>
    </source>
</evidence>
<keyword evidence="6" id="KW-0067">ATP-binding</keyword>
<dbReference type="PANTHER" id="PTHR10196">
    <property type="entry name" value="SUGAR KINASE"/>
    <property type="match status" value="1"/>
</dbReference>
<dbReference type="Gene3D" id="3.30.420.40">
    <property type="match status" value="2"/>
</dbReference>
<evidence type="ECO:0000256" key="5">
    <source>
        <dbReference type="ARBA" id="ARBA00048885"/>
    </source>
</evidence>
<dbReference type="GO" id="GO:0042732">
    <property type="term" value="P:D-xylose metabolic process"/>
    <property type="evidence" value="ECO:0007669"/>
    <property type="project" value="UniProtKB-UniRule"/>
</dbReference>
<dbReference type="InterPro" id="IPR043129">
    <property type="entry name" value="ATPase_NBD"/>
</dbReference>
<comment type="function">
    <text evidence="6">Highly specific D-xylulose kinase which participates in the catabolism of xylose. Xylose is a major component of hemicelluloses such as xylan. Most fungi utilize D-xylose via three enzymatic reactions, xylose reductase (XR), xylitol dehydrogenase (XDH), and xylulokinase, to form xylulose 5-phosphate, which enters pentose phosphate pathway.</text>
</comment>
<evidence type="ECO:0000256" key="1">
    <source>
        <dbReference type="ARBA" id="ARBA00009156"/>
    </source>
</evidence>
<dbReference type="OrthoDB" id="1728974at2759"/>
<keyword evidence="6" id="KW-0119">Carbohydrate metabolism</keyword>
<reference evidence="8 9" key="1">
    <citation type="submission" date="2016-07" db="EMBL/GenBank/DDBJ databases">
        <title>Pervasive Adenine N6-methylation of Active Genes in Fungi.</title>
        <authorList>
            <consortium name="DOE Joint Genome Institute"/>
            <person name="Mondo S.J."/>
            <person name="Dannebaum R.O."/>
            <person name="Kuo R.C."/>
            <person name="Labutti K."/>
            <person name="Haridas S."/>
            <person name="Kuo A."/>
            <person name="Salamov A."/>
            <person name="Ahrendt S.R."/>
            <person name="Lipzen A."/>
            <person name="Sullivan W."/>
            <person name="Andreopoulos W.B."/>
            <person name="Clum A."/>
            <person name="Lindquist E."/>
            <person name="Daum C."/>
            <person name="Ramamoorthy G.K."/>
            <person name="Gryganskyi A."/>
            <person name="Culley D."/>
            <person name="Magnuson J.K."/>
            <person name="James T.Y."/>
            <person name="O'Malley M.A."/>
            <person name="Stajich J.E."/>
            <person name="Spatafora J.W."/>
            <person name="Visel A."/>
            <person name="Grigoriev I.V."/>
        </authorList>
    </citation>
    <scope>NUCLEOTIDE SEQUENCE [LARGE SCALE GENOMIC DNA]</scope>
    <source>
        <strain evidence="8 9">68-887.2</strain>
    </source>
</reference>
<feature type="domain" description="Carbohydrate kinase FGGY C-terminal" evidence="7">
    <location>
        <begin position="304"/>
        <end position="510"/>
    </location>
</feature>
<gene>
    <name evidence="8" type="ORF">BCR39DRAFT_587650</name>
</gene>
<dbReference type="InterPro" id="IPR042024">
    <property type="entry name" value="D-XK_euk"/>
</dbReference>
<dbReference type="AlphaFoldDB" id="A0A1Y2B8H2"/>